<dbReference type="EMBL" id="JPVQ01000030">
    <property type="protein sequence ID" value="KGR89939.1"/>
    <property type="molecule type" value="Genomic_DNA"/>
</dbReference>
<dbReference type="InterPro" id="IPR009050">
    <property type="entry name" value="Globin-like_sf"/>
</dbReference>
<dbReference type="GO" id="GO:0020037">
    <property type="term" value="F:heme binding"/>
    <property type="evidence" value="ECO:0007669"/>
    <property type="project" value="InterPro"/>
</dbReference>
<dbReference type="PROSITE" id="PS50111">
    <property type="entry name" value="CHEMOTAXIS_TRANSDUC_2"/>
    <property type="match status" value="1"/>
</dbReference>
<dbReference type="GO" id="GO:0016020">
    <property type="term" value="C:membrane"/>
    <property type="evidence" value="ECO:0007669"/>
    <property type="project" value="InterPro"/>
</dbReference>
<proteinExistence type="inferred from homology"/>
<dbReference type="Gene3D" id="1.10.287.950">
    <property type="entry name" value="Methyl-accepting chemotaxis protein"/>
    <property type="match status" value="1"/>
</dbReference>
<dbReference type="InterPro" id="IPR004090">
    <property type="entry name" value="Chemotax_Me-accpt_rcpt"/>
</dbReference>
<dbReference type="Pfam" id="PF11563">
    <property type="entry name" value="Protoglobin"/>
    <property type="match status" value="1"/>
</dbReference>
<name>A0A0A3IYU3_9BACL</name>
<dbReference type="CDD" id="cd01068">
    <property type="entry name" value="globin_sensor"/>
    <property type="match status" value="1"/>
</dbReference>
<dbReference type="AlphaFoldDB" id="A0A0A3IYU3"/>
<evidence type="ECO:0000313" key="6">
    <source>
        <dbReference type="Proteomes" id="UP000030595"/>
    </source>
</evidence>
<keyword evidence="6" id="KW-1185">Reference proteome</keyword>
<evidence type="ECO:0000256" key="2">
    <source>
        <dbReference type="ARBA" id="ARBA00029447"/>
    </source>
</evidence>
<evidence type="ECO:0000256" key="1">
    <source>
        <dbReference type="ARBA" id="ARBA00023224"/>
    </source>
</evidence>
<dbReference type="PRINTS" id="PR00260">
    <property type="entry name" value="CHEMTRNSDUCR"/>
</dbReference>
<comment type="caution">
    <text evidence="5">The sequence shown here is derived from an EMBL/GenBank/DDBJ whole genome shotgun (WGS) entry which is preliminary data.</text>
</comment>
<dbReference type="InterPro" id="IPR004089">
    <property type="entry name" value="MCPsignal_dom"/>
</dbReference>
<gene>
    <name evidence="5" type="ORF">CD30_14485</name>
</gene>
<organism evidence="5 6">
    <name type="scientific">Ureibacillus massiliensis 4400831 = CIP 108448 = CCUG 49529</name>
    <dbReference type="NCBI Taxonomy" id="1211035"/>
    <lineage>
        <taxon>Bacteria</taxon>
        <taxon>Bacillati</taxon>
        <taxon>Bacillota</taxon>
        <taxon>Bacilli</taxon>
        <taxon>Bacillales</taxon>
        <taxon>Caryophanaceae</taxon>
        <taxon>Ureibacillus</taxon>
    </lineage>
</organism>
<keyword evidence="1 3" id="KW-0807">Transducer</keyword>
<dbReference type="SUPFAM" id="SSF46458">
    <property type="entry name" value="Globin-like"/>
    <property type="match status" value="1"/>
</dbReference>
<dbReference type="GO" id="GO:0004888">
    <property type="term" value="F:transmembrane signaling receptor activity"/>
    <property type="evidence" value="ECO:0007669"/>
    <property type="project" value="InterPro"/>
</dbReference>
<dbReference type="GO" id="GO:0006935">
    <property type="term" value="P:chemotaxis"/>
    <property type="evidence" value="ECO:0007669"/>
    <property type="project" value="InterPro"/>
</dbReference>
<dbReference type="Gene3D" id="1.10.490.10">
    <property type="entry name" value="Globins"/>
    <property type="match status" value="1"/>
</dbReference>
<dbReference type="Pfam" id="PF00015">
    <property type="entry name" value="MCPsignal"/>
    <property type="match status" value="1"/>
</dbReference>
<dbReference type="SUPFAM" id="SSF58104">
    <property type="entry name" value="Methyl-accepting chemotaxis protein (MCP) signaling domain"/>
    <property type="match status" value="1"/>
</dbReference>
<reference evidence="5 6" key="1">
    <citation type="submission" date="2014-02" db="EMBL/GenBank/DDBJ databases">
        <title>Draft genome sequence of Lysinibacillus massiliensis CCUG 49529.</title>
        <authorList>
            <person name="Zhang F."/>
            <person name="Wang G."/>
            <person name="Zhang L."/>
        </authorList>
    </citation>
    <scope>NUCLEOTIDE SEQUENCE [LARGE SCALE GENOMIC DNA]</scope>
    <source>
        <strain evidence="5 6">CCUG 49529</strain>
    </source>
</reference>
<protein>
    <submittedName>
        <fullName evidence="5">Chemotaxis protein</fullName>
    </submittedName>
</protein>
<evidence type="ECO:0000313" key="5">
    <source>
        <dbReference type="EMBL" id="KGR89939.1"/>
    </source>
</evidence>
<dbReference type="InterPro" id="IPR044398">
    <property type="entry name" value="Globin-sensor_dom"/>
</dbReference>
<accession>A0A0A3IYU3</accession>
<dbReference type="GO" id="GO:0019825">
    <property type="term" value="F:oxygen binding"/>
    <property type="evidence" value="ECO:0007669"/>
    <property type="project" value="InterPro"/>
</dbReference>
<dbReference type="InterPro" id="IPR039379">
    <property type="entry name" value="Protoglobin_sensor_dom"/>
</dbReference>
<dbReference type="PANTHER" id="PTHR32089:SF112">
    <property type="entry name" value="LYSOZYME-LIKE PROTEIN-RELATED"/>
    <property type="match status" value="1"/>
</dbReference>
<evidence type="ECO:0000259" key="4">
    <source>
        <dbReference type="PROSITE" id="PS50111"/>
    </source>
</evidence>
<dbReference type="OrthoDB" id="266313at2"/>
<dbReference type="InterPro" id="IPR012292">
    <property type="entry name" value="Globin/Proto"/>
</dbReference>
<dbReference type="RefSeq" id="WP_036178085.1">
    <property type="nucleotide sequence ID" value="NZ_AVCZ01000030.1"/>
</dbReference>
<dbReference type="GO" id="GO:0007165">
    <property type="term" value="P:signal transduction"/>
    <property type="evidence" value="ECO:0007669"/>
    <property type="project" value="UniProtKB-KW"/>
</dbReference>
<comment type="similarity">
    <text evidence="2">Belongs to the methyl-accepting chemotaxis (MCP) protein family.</text>
</comment>
<dbReference type="SMART" id="SM00283">
    <property type="entry name" value="MA"/>
    <property type="match status" value="1"/>
</dbReference>
<dbReference type="eggNOG" id="COG0840">
    <property type="taxonomic scope" value="Bacteria"/>
</dbReference>
<sequence length="433" mass="48745">MLFKTKERAKTYSKISFNERFSNVGIFLNDDERLLQLKLIELTEEDLQVARGLKPYIEARVNELADVFYGTIGNVKMFREMIDTYSSTSRLHKTLTNHVIEMFEGRIDRTYLENRSKISNMHVKIGLATKWYLAAFQQLTSSIYNIIFDLNLHPEETRKAINAISKITNFEQQIVLEEYEQMAESVSSEKREKVKLDVKQTIGSISKNLDEQSQRTNEAVIELIASTKSVNELLQHSIQDAQKTKSASNEGYKQIVVLSEQTKEINNKTIDMTKMVQALNQSSSEIQAVVEIVKNIAGQTNLLALNSAIEAARAGEHGKGFAVVAEEVRKLADQTKQSVEQIATLIGVSSQVTGQVIESIHQIQKLVQDGLVQNEKSLNSFENISKTVDSTISEFENVGIQIEELSNIVEKIGESSESLEIAASQLEQTIETF</sequence>
<feature type="domain" description="Methyl-accepting transducer" evidence="4">
    <location>
        <begin position="187"/>
        <end position="420"/>
    </location>
</feature>
<evidence type="ECO:0000256" key="3">
    <source>
        <dbReference type="PROSITE-ProRule" id="PRU00284"/>
    </source>
</evidence>
<dbReference type="Proteomes" id="UP000030595">
    <property type="component" value="Unassembled WGS sequence"/>
</dbReference>
<dbReference type="PANTHER" id="PTHR32089">
    <property type="entry name" value="METHYL-ACCEPTING CHEMOTAXIS PROTEIN MCPB"/>
    <property type="match status" value="1"/>
</dbReference>